<dbReference type="AlphaFoldDB" id="A0A0D8XH80"/>
<dbReference type="Proteomes" id="UP000053766">
    <property type="component" value="Unassembled WGS sequence"/>
</dbReference>
<reference evidence="2" key="2">
    <citation type="journal article" date="2016" name="Sci. Rep.">
        <title>Dictyocaulus viviparus genome, variome and transcriptome elucidate lungworm biology and support future intervention.</title>
        <authorList>
            <person name="McNulty S.N."/>
            <person name="Strube C."/>
            <person name="Rosa B.A."/>
            <person name="Martin J.C."/>
            <person name="Tyagi R."/>
            <person name="Choi Y.J."/>
            <person name="Wang Q."/>
            <person name="Hallsworth Pepin K."/>
            <person name="Zhang X."/>
            <person name="Ozersky P."/>
            <person name="Wilson R.K."/>
            <person name="Sternberg P.W."/>
            <person name="Gasser R.B."/>
            <person name="Mitreva M."/>
        </authorList>
    </citation>
    <scope>NUCLEOTIDE SEQUENCE [LARGE SCALE GENOMIC DNA]</scope>
    <source>
        <strain evidence="2">HannoverDv2000</strain>
    </source>
</reference>
<dbReference type="EMBL" id="KN716592">
    <property type="protein sequence ID" value="KJH43109.1"/>
    <property type="molecule type" value="Genomic_DNA"/>
</dbReference>
<evidence type="ECO:0000313" key="1">
    <source>
        <dbReference type="EMBL" id="KJH43109.1"/>
    </source>
</evidence>
<evidence type="ECO:0000313" key="2">
    <source>
        <dbReference type="Proteomes" id="UP000053766"/>
    </source>
</evidence>
<accession>A0A0D8XH80</accession>
<dbReference type="OrthoDB" id="5844821at2759"/>
<protein>
    <submittedName>
        <fullName evidence="1">Uncharacterized protein</fullName>
    </submittedName>
</protein>
<sequence>MASRRPFDCEFPRTPDREASLADTTAFFDDLQLDDDGCHVLRSVTGEEIRLGADDNVPVELQRVPRASTPVDLNTTVQSEFDVEETEVEVSEIPRGYDPDTLCGNEGVGHLVKPSFQDEKTEISVNGKKAEQFVKDLTENPEWARSIQYVKLNAAMPKEILLNLINHLYGNVNDRPKYLTLLSKLIDEDDLPHFIKIGVGIKVGGDDALMKEYLHFDHEAVNDRGVVFSEKRNIITFDVENEMTPLFLMQNPTYDLIDLIVRLSCERPTCITFRLDKLFRAIVSTADHMVSI</sequence>
<proteinExistence type="predicted"/>
<gene>
    <name evidence="1" type="ORF">DICVIV_10893</name>
</gene>
<organism evidence="1 2">
    <name type="scientific">Dictyocaulus viviparus</name>
    <name type="common">Bovine lungworm</name>
    <dbReference type="NCBI Taxonomy" id="29172"/>
    <lineage>
        <taxon>Eukaryota</taxon>
        <taxon>Metazoa</taxon>
        <taxon>Ecdysozoa</taxon>
        <taxon>Nematoda</taxon>
        <taxon>Chromadorea</taxon>
        <taxon>Rhabditida</taxon>
        <taxon>Rhabditina</taxon>
        <taxon>Rhabditomorpha</taxon>
        <taxon>Strongyloidea</taxon>
        <taxon>Metastrongylidae</taxon>
        <taxon>Dictyocaulus</taxon>
    </lineage>
</organism>
<name>A0A0D8XH80_DICVI</name>
<keyword evidence="2" id="KW-1185">Reference proteome</keyword>
<reference evidence="1 2" key="1">
    <citation type="submission" date="2013-11" db="EMBL/GenBank/DDBJ databases">
        <title>Draft genome of the bovine lungworm Dictyocaulus viviparus.</title>
        <authorList>
            <person name="Mitreva M."/>
        </authorList>
    </citation>
    <scope>NUCLEOTIDE SEQUENCE [LARGE SCALE GENOMIC DNA]</scope>
    <source>
        <strain evidence="1 2">HannoverDv2000</strain>
    </source>
</reference>